<dbReference type="Gene3D" id="3.50.50.60">
    <property type="entry name" value="FAD/NAD(P)-binding domain"/>
    <property type="match status" value="1"/>
</dbReference>
<sequence length="446" mass="49867">MICPPTSGAVKTAILGGGLSGLALARLLYKQGMELVVLEGEPVYGGLCRSSTKNGFTFDNGGSHIIFSRDTEVLSFMRDMIADNMQENIRNTKIFYKGRYVKYPFENGLADLPDEDRFFCISEFVKTLVAVEKGELPAPETFRDWIYYTFGKGIAECYMVPYNEKIWKYPSHNMSLHWVDGRIPRPPVDDVIKSAIGIPTEGYTHQSVFSYPLDGGIEALVKAIARPIEPFIKTGFRVQSVRKEHGYWLISDGTETIQADRILSTIPVQHLLAALEGVPENVRKACNALTYNSLVCVNIGVRGTVPDYSWLYIPDPALGKTNRISFPSQYSRHVTPEGCSAILAEITHQPGDPVARMNDNDLIAEVTTTLTEMGIITPDQIVFSSVVRQPFAYVVYDRNYQKNIAIVREYCNTMGIPLVGRFAQFEYLNMDGCIRSVLDFVASYPV</sequence>
<name>A7I8A3_METB6</name>
<dbReference type="InterPro" id="IPR002937">
    <property type="entry name" value="Amino_oxidase"/>
</dbReference>
<proteinExistence type="predicted"/>
<dbReference type="SUPFAM" id="SSF51905">
    <property type="entry name" value="FAD/NAD(P)-binding domain"/>
    <property type="match status" value="1"/>
</dbReference>
<dbReference type="EMBL" id="CP000780">
    <property type="protein sequence ID" value="ABS55964.1"/>
    <property type="molecule type" value="Genomic_DNA"/>
</dbReference>
<dbReference type="STRING" id="456442.Mboo_1446"/>
<dbReference type="RefSeq" id="WP_012106999.1">
    <property type="nucleotide sequence ID" value="NC_009712.1"/>
</dbReference>
<dbReference type="GeneID" id="5411569"/>
<evidence type="ECO:0000259" key="1">
    <source>
        <dbReference type="Pfam" id="PF01593"/>
    </source>
</evidence>
<protein>
    <submittedName>
        <fullName evidence="2">Amine oxidase</fullName>
    </submittedName>
</protein>
<dbReference type="PANTHER" id="PTHR21197">
    <property type="entry name" value="UDP-GALACTOPYRANOSE MUTASE"/>
    <property type="match status" value="1"/>
</dbReference>
<evidence type="ECO:0000313" key="3">
    <source>
        <dbReference type="Proteomes" id="UP000002408"/>
    </source>
</evidence>
<dbReference type="GO" id="GO:0016491">
    <property type="term" value="F:oxidoreductase activity"/>
    <property type="evidence" value="ECO:0007669"/>
    <property type="project" value="InterPro"/>
</dbReference>
<dbReference type="eggNOG" id="arCOG01522">
    <property type="taxonomic scope" value="Archaea"/>
</dbReference>
<organism evidence="2 3">
    <name type="scientific">Methanoregula boonei (strain DSM 21154 / JCM 14090 / 6A8)</name>
    <dbReference type="NCBI Taxonomy" id="456442"/>
    <lineage>
        <taxon>Archaea</taxon>
        <taxon>Methanobacteriati</taxon>
        <taxon>Methanobacteriota</taxon>
        <taxon>Stenosarchaea group</taxon>
        <taxon>Methanomicrobia</taxon>
        <taxon>Methanomicrobiales</taxon>
        <taxon>Methanoregulaceae</taxon>
        <taxon>Methanoregula</taxon>
    </lineage>
</organism>
<keyword evidence="3" id="KW-1185">Reference proteome</keyword>
<feature type="domain" description="Amine oxidase" evidence="1">
    <location>
        <begin position="19"/>
        <end position="396"/>
    </location>
</feature>
<dbReference type="OrthoDB" id="11867at2157"/>
<dbReference type="KEGG" id="mbn:Mboo_1446"/>
<dbReference type="GO" id="GO:0005829">
    <property type="term" value="C:cytosol"/>
    <property type="evidence" value="ECO:0007669"/>
    <property type="project" value="TreeGrafter"/>
</dbReference>
<dbReference type="GO" id="GO:0050660">
    <property type="term" value="F:flavin adenine dinucleotide binding"/>
    <property type="evidence" value="ECO:0007669"/>
    <property type="project" value="TreeGrafter"/>
</dbReference>
<accession>A7I8A3</accession>
<dbReference type="Proteomes" id="UP000002408">
    <property type="component" value="Chromosome"/>
</dbReference>
<dbReference type="PANTHER" id="PTHR21197:SF0">
    <property type="entry name" value="UDP-GALACTOPYRANOSE MUTASE"/>
    <property type="match status" value="1"/>
</dbReference>
<dbReference type="Pfam" id="PF01593">
    <property type="entry name" value="Amino_oxidase"/>
    <property type="match status" value="1"/>
</dbReference>
<dbReference type="GO" id="GO:0008767">
    <property type="term" value="F:UDP-galactopyranose mutase activity"/>
    <property type="evidence" value="ECO:0007669"/>
    <property type="project" value="TreeGrafter"/>
</dbReference>
<gene>
    <name evidence="2" type="ordered locus">Mboo_1446</name>
</gene>
<dbReference type="AlphaFoldDB" id="A7I8A3"/>
<reference evidence="3" key="1">
    <citation type="journal article" date="2015" name="Microbiology">
        <title>Genome of Methanoregula boonei 6A8 reveals adaptations to oligotrophic peatland environments.</title>
        <authorList>
            <person name="Braeuer S."/>
            <person name="Cadillo-Quiroz H."/>
            <person name="Kyrpides N."/>
            <person name="Woyke T."/>
            <person name="Goodwin L."/>
            <person name="Detter C."/>
            <person name="Podell S."/>
            <person name="Yavitt J.B."/>
            <person name="Zinder S.H."/>
        </authorList>
    </citation>
    <scope>NUCLEOTIDE SEQUENCE [LARGE SCALE GENOMIC DNA]</scope>
    <source>
        <strain evidence="3">DSM 21154 / JCM 14090 / 6A8</strain>
    </source>
</reference>
<dbReference type="HOGENOM" id="CLU_026719_2_1_2"/>
<evidence type="ECO:0000313" key="2">
    <source>
        <dbReference type="EMBL" id="ABS55964.1"/>
    </source>
</evidence>
<dbReference type="InterPro" id="IPR036188">
    <property type="entry name" value="FAD/NAD-bd_sf"/>
</dbReference>